<feature type="transmembrane region" description="Helical" evidence="1">
    <location>
        <begin position="137"/>
        <end position="156"/>
    </location>
</feature>
<accession>A0AAX1NFQ0</accession>
<dbReference type="AlphaFoldDB" id="A0AAX1NFQ0"/>
<dbReference type="Proteomes" id="UP000678679">
    <property type="component" value="Chromosome 2"/>
</dbReference>
<feature type="transmembrane region" description="Helical" evidence="1">
    <location>
        <begin position="204"/>
        <end position="224"/>
    </location>
</feature>
<evidence type="ECO:0000313" key="3">
    <source>
        <dbReference type="Proteomes" id="UP000678679"/>
    </source>
</evidence>
<protein>
    <submittedName>
        <fullName evidence="2">Uncharacterized protein</fullName>
    </submittedName>
</protein>
<evidence type="ECO:0000313" key="2">
    <source>
        <dbReference type="EMBL" id="QWG05493.1"/>
    </source>
</evidence>
<keyword evidence="1" id="KW-0812">Transmembrane</keyword>
<dbReference type="RefSeq" id="WP_169661856.1">
    <property type="nucleotide sequence ID" value="NZ_CP076133.1"/>
</dbReference>
<feature type="transmembrane region" description="Helical" evidence="1">
    <location>
        <begin position="236"/>
        <end position="257"/>
    </location>
</feature>
<sequence length="258" mass="29323">MNEFKERYKSFSNIDLLRIIENKSEYQPIAIEAAETEIDERNISVQEQQEAKLIFDKEKEEKKLKFEKKAAIGRNVKEVFMGVFETIHPIQESSPSTEKLIRLTTIVFGVITIAKLFKEMGFVLYLLSGDFGSWDLSVLEVLLPFILFPSATLLFGLRKKIGWILLTSYLTYSAVSTLGLLFLNWNSEPSGIPALESLFPQTSLITYIVMLLFYGGFISILIKAEVKNSYNIESKTSLKTIGFSVVATLFLIGSYFFT</sequence>
<reference evidence="2 3" key="1">
    <citation type="submission" date="2021-05" db="EMBL/GenBank/DDBJ databases">
        <title>Comparative genomic studies on the polysaccharide-degrading batcterial strains of the Flammeovirga genus.</title>
        <authorList>
            <person name="Zewei F."/>
            <person name="Zheng Z."/>
            <person name="Yu L."/>
            <person name="Ruyue G."/>
            <person name="Yanhong M."/>
            <person name="Yuanyuan C."/>
            <person name="Jingyan G."/>
            <person name="Wenjun H."/>
        </authorList>
    </citation>
    <scope>NUCLEOTIDE SEQUENCE [LARGE SCALE GENOMIC DNA]</scope>
    <source>
        <strain evidence="2 3">NBRC:100898</strain>
    </source>
</reference>
<dbReference type="EMBL" id="CP076133">
    <property type="protein sequence ID" value="QWG05493.1"/>
    <property type="molecule type" value="Genomic_DNA"/>
</dbReference>
<feature type="transmembrane region" description="Helical" evidence="1">
    <location>
        <begin position="100"/>
        <end position="117"/>
    </location>
</feature>
<dbReference type="KEGG" id="fya:KMW28_24035"/>
<keyword evidence="1" id="KW-1133">Transmembrane helix</keyword>
<evidence type="ECO:0000256" key="1">
    <source>
        <dbReference type="SAM" id="Phobius"/>
    </source>
</evidence>
<feature type="transmembrane region" description="Helical" evidence="1">
    <location>
        <begin position="163"/>
        <end position="184"/>
    </location>
</feature>
<keyword evidence="1" id="KW-0472">Membrane</keyword>
<keyword evidence="3" id="KW-1185">Reference proteome</keyword>
<proteinExistence type="predicted"/>
<name>A0AAX1NFQ0_9BACT</name>
<gene>
    <name evidence="2" type="ORF">KMW28_24035</name>
</gene>
<organism evidence="2 3">
    <name type="scientific">Flammeovirga yaeyamensis</name>
    <dbReference type="NCBI Taxonomy" id="367791"/>
    <lineage>
        <taxon>Bacteria</taxon>
        <taxon>Pseudomonadati</taxon>
        <taxon>Bacteroidota</taxon>
        <taxon>Cytophagia</taxon>
        <taxon>Cytophagales</taxon>
        <taxon>Flammeovirgaceae</taxon>
        <taxon>Flammeovirga</taxon>
    </lineage>
</organism>